<accession>A0A1J0ME09</accession>
<organism evidence="1 2">
    <name type="scientific">Mycobacterium phage Taptic</name>
    <dbReference type="NCBI Taxonomy" id="1920305"/>
    <lineage>
        <taxon>Viruses</taxon>
        <taxon>Duplodnaviria</taxon>
        <taxon>Heunggongvirae</taxon>
        <taxon>Uroviricota</taxon>
        <taxon>Caudoviricetes</taxon>
        <taxon>Northamptonvirus</taxon>
        <taxon>Northamptonvirus taptic</taxon>
    </lineage>
</organism>
<dbReference type="EMBL" id="KY130461">
    <property type="protein sequence ID" value="APD19270.1"/>
    <property type="molecule type" value="Genomic_DNA"/>
</dbReference>
<reference evidence="1 2" key="1">
    <citation type="submission" date="2016-11" db="EMBL/GenBank/DDBJ databases">
        <authorList>
            <person name="Seier E.R."/>
            <person name="Hipwell C.M."/>
            <person name="Kelliher A.B."/>
            <person name="Lando N.A."/>
            <person name="Tsaousis B.E."/>
            <person name="Esposito E.C."/>
            <person name="Heckman E.L."/>
            <person name="Mageeney C.M."/>
            <person name="Kenna M.A."/>
            <person name="Ware V.C."/>
            <person name="Garlena R.A."/>
            <person name="Russell D.A."/>
            <person name="Pope W.H."/>
            <person name="Jacobs-Sera D."/>
            <person name="Hendrix R.W."/>
            <person name="Hatfull G.F."/>
        </authorList>
    </citation>
    <scope>NUCLEOTIDE SEQUENCE [LARGE SCALE GENOMIC DNA]</scope>
</reference>
<keyword evidence="2" id="KW-1185">Reference proteome</keyword>
<sequence length="107" mass="12508">MGLNALRALAVVVDFALSLVRSEAVERAERLKHPFIEETDEQRLRWDGRADRVQRDPEYVMRDAAAHLIALHRVLYSSWEFVPNETHELYLLDLIEEVKREAGATWH</sequence>
<dbReference type="Proteomes" id="UP000225735">
    <property type="component" value="Segment"/>
</dbReference>
<name>A0A1J0ME09_9CAUD</name>
<evidence type="ECO:0000313" key="1">
    <source>
        <dbReference type="EMBL" id="APD19270.1"/>
    </source>
</evidence>
<gene>
    <name evidence="1" type="ORF">SEA_TAPTIC_40</name>
</gene>
<proteinExistence type="predicted"/>
<protein>
    <submittedName>
        <fullName evidence="1">Uncharacterized protein</fullName>
    </submittedName>
</protein>
<evidence type="ECO:0000313" key="2">
    <source>
        <dbReference type="Proteomes" id="UP000225735"/>
    </source>
</evidence>